<organism evidence="1 2">
    <name type="scientific">Dissostichus mawsoni</name>
    <name type="common">Antarctic cod</name>
    <dbReference type="NCBI Taxonomy" id="36200"/>
    <lineage>
        <taxon>Eukaryota</taxon>
        <taxon>Metazoa</taxon>
        <taxon>Chordata</taxon>
        <taxon>Craniata</taxon>
        <taxon>Vertebrata</taxon>
        <taxon>Euteleostomi</taxon>
        <taxon>Actinopterygii</taxon>
        <taxon>Neopterygii</taxon>
        <taxon>Teleostei</taxon>
        <taxon>Neoteleostei</taxon>
        <taxon>Acanthomorphata</taxon>
        <taxon>Eupercaria</taxon>
        <taxon>Perciformes</taxon>
        <taxon>Notothenioidei</taxon>
        <taxon>Nototheniidae</taxon>
        <taxon>Dissostichus</taxon>
    </lineage>
</organism>
<keyword evidence="2" id="KW-1185">Reference proteome</keyword>
<evidence type="ECO:0000313" key="1">
    <source>
        <dbReference type="EMBL" id="KAF3841453.1"/>
    </source>
</evidence>
<accession>A0A7J5XXE7</accession>
<dbReference type="EMBL" id="JAAKFY010000020">
    <property type="protein sequence ID" value="KAF3841453.1"/>
    <property type="molecule type" value="Genomic_DNA"/>
</dbReference>
<protein>
    <submittedName>
        <fullName evidence="1">Uncharacterized protein</fullName>
    </submittedName>
</protein>
<feature type="non-terminal residue" evidence="1">
    <location>
        <position position="193"/>
    </location>
</feature>
<reference evidence="1 2" key="1">
    <citation type="submission" date="2020-03" db="EMBL/GenBank/DDBJ databases">
        <title>Dissostichus mawsoni Genome sequencing and assembly.</title>
        <authorList>
            <person name="Park H."/>
        </authorList>
    </citation>
    <scope>NUCLEOTIDE SEQUENCE [LARGE SCALE GENOMIC DNA]</scope>
    <source>
        <strain evidence="1">DM0001</strain>
        <tissue evidence="1">Muscle</tissue>
    </source>
</reference>
<proteinExistence type="predicted"/>
<dbReference type="Proteomes" id="UP000518266">
    <property type="component" value="Unassembled WGS sequence"/>
</dbReference>
<name>A0A7J5XXE7_DISMA</name>
<gene>
    <name evidence="1" type="ORF">F7725_007315</name>
</gene>
<dbReference type="Gene3D" id="3.90.70.120">
    <property type="match status" value="1"/>
</dbReference>
<comment type="caution">
    <text evidence="1">The sequence shown here is derived from an EMBL/GenBank/DDBJ whole genome shotgun (WGS) entry which is preliminary data.</text>
</comment>
<dbReference type="AlphaFoldDB" id="A0A7J5XXE7"/>
<evidence type="ECO:0000313" key="2">
    <source>
        <dbReference type="Proteomes" id="UP000518266"/>
    </source>
</evidence>
<sequence length="193" mass="21464">MPRKRSFNMRRFPPKAVLPDAKGMLHESVECTCATSATSQPKIVERLARKGDQSAKLCTVAALIRHKLSCVCTWKASVLDSIQEEGRKLNSEKLDKGVDRMPLDYGRSVALFHSSFPELKLYITALSLALNTKKFSVVTVRLDDVVNCGDKLYTFLTETDCISEQSTGYLLIKELPTIVTLNNCPCGLEYSSP</sequence>